<keyword evidence="15" id="KW-1185">Reference proteome</keyword>
<dbReference type="OrthoDB" id="5242355at2"/>
<feature type="transmembrane region" description="Helical" evidence="13">
    <location>
        <begin position="42"/>
        <end position="65"/>
    </location>
</feature>
<comment type="caution">
    <text evidence="14">The sequence shown here is derived from an EMBL/GenBank/DDBJ whole genome shotgun (WGS) entry which is preliminary data.</text>
</comment>
<evidence type="ECO:0000256" key="12">
    <source>
        <dbReference type="ARBA" id="ARBA00031636"/>
    </source>
</evidence>
<feature type="transmembrane region" description="Helical" evidence="13">
    <location>
        <begin position="189"/>
        <end position="211"/>
    </location>
</feature>
<dbReference type="InterPro" id="IPR044644">
    <property type="entry name" value="DinF-like"/>
</dbReference>
<feature type="transmembrane region" description="Helical" evidence="13">
    <location>
        <begin position="162"/>
        <end position="183"/>
    </location>
</feature>
<evidence type="ECO:0000313" key="15">
    <source>
        <dbReference type="Proteomes" id="UP000318331"/>
    </source>
</evidence>
<evidence type="ECO:0000313" key="14">
    <source>
        <dbReference type="EMBL" id="TQM66356.1"/>
    </source>
</evidence>
<evidence type="ECO:0000256" key="10">
    <source>
        <dbReference type="ARBA" id="ARBA00023065"/>
    </source>
</evidence>
<feature type="transmembrane region" description="Helical" evidence="13">
    <location>
        <begin position="91"/>
        <end position="116"/>
    </location>
</feature>
<evidence type="ECO:0000256" key="4">
    <source>
        <dbReference type="ARBA" id="ARBA00020268"/>
    </source>
</evidence>
<dbReference type="GO" id="GO:0015297">
    <property type="term" value="F:antiporter activity"/>
    <property type="evidence" value="ECO:0007669"/>
    <property type="project" value="UniProtKB-KW"/>
</dbReference>
<dbReference type="GO" id="GO:0042910">
    <property type="term" value="F:xenobiotic transmembrane transporter activity"/>
    <property type="evidence" value="ECO:0007669"/>
    <property type="project" value="InterPro"/>
</dbReference>
<feature type="transmembrane region" description="Helical" evidence="13">
    <location>
        <begin position="376"/>
        <end position="396"/>
    </location>
</feature>
<evidence type="ECO:0000256" key="5">
    <source>
        <dbReference type="ARBA" id="ARBA00022448"/>
    </source>
</evidence>
<feature type="transmembrane region" description="Helical" evidence="13">
    <location>
        <begin position="232"/>
        <end position="254"/>
    </location>
</feature>
<dbReference type="PANTHER" id="PTHR43298">
    <property type="entry name" value="MULTIDRUG RESISTANCE PROTEIN NORM-RELATED"/>
    <property type="match status" value="1"/>
</dbReference>
<dbReference type="RefSeq" id="WP_141916584.1">
    <property type="nucleotide sequence ID" value="NZ_BAAAYS010000003.1"/>
</dbReference>
<accession>A0A543I6X7</accession>
<evidence type="ECO:0000256" key="3">
    <source>
        <dbReference type="ARBA" id="ARBA00010199"/>
    </source>
</evidence>
<keyword evidence="10" id="KW-0406">Ion transport</keyword>
<sequence>MRLTDTDRSIGRLAIPALGALIAEPLFLLADSALVGHLGAAQLGGVAVAAAILQTVIGLMVFLAYATTPLVARRMGAGDPRGAVAVGIDGLWFAGALGLVVAAVGGLGATPLIALVNPSPEVAEHAHTFLTVSLLGVPAMLIVFAATGLLRGIQNTITPLWVALGGCVLNVGLNAVLIYGLGWGVLGSAIGTVAVQWGMVAVYVIVCVRLARRVGATRRPSLAGIRLGAANGGWLFVRTLSLRASLLITIFVATKLGTDELASYHVVYTLFSTAAFALDSIAIAAQALVGTSLGAGDRERTRLIVTRCIRWGVRCGLAGTLLMAALSPVLGNLFSRDPQVLGMLTPAILVMSLSLGLGGYVWVVDGVLMGAGDVRYLAAVGAVNLLLYLPIAAAVWRWAPGGVGGVCLLTASFTIGYMLVRACTLGLRVRGNKWIAIAA</sequence>
<dbReference type="PIRSF" id="PIRSF006603">
    <property type="entry name" value="DinF"/>
    <property type="match status" value="1"/>
</dbReference>
<evidence type="ECO:0000256" key="7">
    <source>
        <dbReference type="ARBA" id="ARBA00022475"/>
    </source>
</evidence>
<organism evidence="14 15">
    <name type="scientific">Klugiella xanthotipulae</name>
    <dbReference type="NCBI Taxonomy" id="244735"/>
    <lineage>
        <taxon>Bacteria</taxon>
        <taxon>Bacillati</taxon>
        <taxon>Actinomycetota</taxon>
        <taxon>Actinomycetes</taxon>
        <taxon>Micrococcales</taxon>
        <taxon>Microbacteriaceae</taxon>
        <taxon>Klugiella</taxon>
    </lineage>
</organism>
<gene>
    <name evidence="14" type="ORF">FB466_1196</name>
</gene>
<feature type="transmembrane region" description="Helical" evidence="13">
    <location>
        <begin position="12"/>
        <end position="30"/>
    </location>
</feature>
<feature type="transmembrane region" description="Helical" evidence="13">
    <location>
        <begin position="311"/>
        <end position="334"/>
    </location>
</feature>
<evidence type="ECO:0000256" key="2">
    <source>
        <dbReference type="ARBA" id="ARBA00004651"/>
    </source>
</evidence>
<evidence type="ECO:0000256" key="11">
    <source>
        <dbReference type="ARBA" id="ARBA00023136"/>
    </source>
</evidence>
<evidence type="ECO:0000256" key="9">
    <source>
        <dbReference type="ARBA" id="ARBA00022989"/>
    </source>
</evidence>
<dbReference type="InterPro" id="IPR048279">
    <property type="entry name" value="MdtK-like"/>
</dbReference>
<keyword evidence="8 13" id="KW-0812">Transmembrane</keyword>
<dbReference type="InterPro" id="IPR050222">
    <property type="entry name" value="MATE_MdtK"/>
</dbReference>
<evidence type="ECO:0000256" key="1">
    <source>
        <dbReference type="ARBA" id="ARBA00003408"/>
    </source>
</evidence>
<keyword evidence="9 13" id="KW-1133">Transmembrane helix</keyword>
<dbReference type="NCBIfam" id="TIGR00797">
    <property type="entry name" value="matE"/>
    <property type="match status" value="1"/>
</dbReference>
<keyword evidence="6" id="KW-0050">Antiport</keyword>
<evidence type="ECO:0000256" key="6">
    <source>
        <dbReference type="ARBA" id="ARBA00022449"/>
    </source>
</evidence>
<keyword evidence="11 13" id="KW-0472">Membrane</keyword>
<proteinExistence type="inferred from homology"/>
<feature type="transmembrane region" description="Helical" evidence="13">
    <location>
        <begin position="128"/>
        <end position="150"/>
    </location>
</feature>
<protein>
    <recommendedName>
        <fullName evidence="4">Probable multidrug resistance protein NorM</fullName>
    </recommendedName>
    <alternativeName>
        <fullName evidence="12">Multidrug-efflux transporter</fullName>
    </alternativeName>
</protein>
<dbReference type="GO" id="GO:0005886">
    <property type="term" value="C:plasma membrane"/>
    <property type="evidence" value="ECO:0007669"/>
    <property type="project" value="UniProtKB-SubCell"/>
</dbReference>
<dbReference type="AlphaFoldDB" id="A0A543I6X7"/>
<dbReference type="CDD" id="cd13136">
    <property type="entry name" value="MATE_DinF_like"/>
    <property type="match status" value="1"/>
</dbReference>
<feature type="transmembrane region" description="Helical" evidence="13">
    <location>
        <begin position="402"/>
        <end position="420"/>
    </location>
</feature>
<name>A0A543I6X7_9MICO</name>
<dbReference type="PANTHER" id="PTHR43298:SF2">
    <property type="entry name" value="FMN_FAD EXPORTER YEEO-RELATED"/>
    <property type="match status" value="1"/>
</dbReference>
<dbReference type="EMBL" id="VFPN01000001">
    <property type="protein sequence ID" value="TQM66356.1"/>
    <property type="molecule type" value="Genomic_DNA"/>
</dbReference>
<dbReference type="InterPro" id="IPR002528">
    <property type="entry name" value="MATE_fam"/>
</dbReference>
<reference evidence="14 15" key="1">
    <citation type="submission" date="2019-06" db="EMBL/GenBank/DDBJ databases">
        <title>Sequencing the genomes of 1000 actinobacteria strains.</title>
        <authorList>
            <person name="Klenk H.-P."/>
        </authorList>
    </citation>
    <scope>NUCLEOTIDE SEQUENCE [LARGE SCALE GENOMIC DNA]</scope>
    <source>
        <strain evidence="14 15">DSM 18031</strain>
    </source>
</reference>
<comment type="subcellular location">
    <subcellularLocation>
        <location evidence="2">Cell membrane</location>
        <topology evidence="2">Multi-pass membrane protein</topology>
    </subcellularLocation>
</comment>
<feature type="transmembrane region" description="Helical" evidence="13">
    <location>
        <begin position="266"/>
        <end position="290"/>
    </location>
</feature>
<feature type="transmembrane region" description="Helical" evidence="13">
    <location>
        <begin position="340"/>
        <end position="364"/>
    </location>
</feature>
<comment type="similarity">
    <text evidence="3">Belongs to the multi antimicrobial extrusion (MATE) (TC 2.A.66.1) family.</text>
</comment>
<dbReference type="GO" id="GO:0006811">
    <property type="term" value="P:monoatomic ion transport"/>
    <property type="evidence" value="ECO:0007669"/>
    <property type="project" value="UniProtKB-KW"/>
</dbReference>
<evidence type="ECO:0000256" key="13">
    <source>
        <dbReference type="SAM" id="Phobius"/>
    </source>
</evidence>
<evidence type="ECO:0000256" key="8">
    <source>
        <dbReference type="ARBA" id="ARBA00022692"/>
    </source>
</evidence>
<keyword evidence="5" id="KW-0813">Transport</keyword>
<dbReference type="Pfam" id="PF01554">
    <property type="entry name" value="MatE"/>
    <property type="match status" value="2"/>
</dbReference>
<keyword evidence="7" id="KW-1003">Cell membrane</keyword>
<comment type="function">
    <text evidence="1">Multidrug efflux pump.</text>
</comment>
<dbReference type="Proteomes" id="UP000318331">
    <property type="component" value="Unassembled WGS sequence"/>
</dbReference>